<dbReference type="InterPro" id="IPR019575">
    <property type="entry name" value="Nuop51_4Fe4S-bd"/>
</dbReference>
<dbReference type="CDD" id="cd02980">
    <property type="entry name" value="TRX_Fd_family"/>
    <property type="match status" value="1"/>
</dbReference>
<dbReference type="PATRIC" id="fig|1122241.3.peg.1613"/>
<dbReference type="NCBIfam" id="NF010120">
    <property type="entry name" value="PRK13596.1"/>
    <property type="match status" value="1"/>
</dbReference>
<dbReference type="PRINTS" id="PR00419">
    <property type="entry name" value="ADXRDTASE"/>
</dbReference>
<keyword evidence="8" id="KW-1185">Reference proteome</keyword>
<keyword evidence="4" id="KW-0408">Iron</keyword>
<gene>
    <name evidence="7" type="primary">hndC_2</name>
    <name evidence="7" type="ORF">MOMUL_15330</name>
</gene>
<dbReference type="Pfam" id="PF01257">
    <property type="entry name" value="2Fe-2S_thioredx"/>
    <property type="match status" value="1"/>
</dbReference>
<dbReference type="SUPFAM" id="SSF46548">
    <property type="entry name" value="alpha-helical ferredoxin"/>
    <property type="match status" value="2"/>
</dbReference>
<dbReference type="RefSeq" id="WP_062283551.1">
    <property type="nucleotide sequence ID" value="NZ_LTBC01000004.1"/>
</dbReference>
<dbReference type="Pfam" id="PF01512">
    <property type="entry name" value="Complex1_51K"/>
    <property type="match status" value="1"/>
</dbReference>
<dbReference type="GO" id="GO:0010181">
    <property type="term" value="F:FMN binding"/>
    <property type="evidence" value="ECO:0007669"/>
    <property type="project" value="InterPro"/>
</dbReference>
<dbReference type="Gene3D" id="1.20.1440.230">
    <property type="entry name" value="NADH-ubiquinone oxidoreductase 51kDa subunit, iron-sulphur binding domain"/>
    <property type="match status" value="1"/>
</dbReference>
<dbReference type="SUPFAM" id="SSF51971">
    <property type="entry name" value="Nucleotide-binding domain"/>
    <property type="match status" value="1"/>
</dbReference>
<sequence length="1011" mass="109208">MEFYRAHVLVCAGTGCTASESPATKEALIRELKARGLDKEIQVVDTGCFGFCRFGPNMMVYPEGVFYTQVHPEDVPELVEEHFIKGRVLERKLYKQPETEAAVKAFEEIPFFKHQVRIALRNCGLINPESIDEYIARDGYQALGKVLTTMTPGEVIDVIKKSGLRGRGGGGFPTGLKWEFAHRSPGPVKYIVCNADEGDPGAFMDRSILEGDPHAVLEGLAIGGYAIGASQGYIYVRAEYPIAVNRLKIAIQQAREKGLLGKNLFNSGFDFDIDIRLGAGAFVCGEETALLASIEGRRGEPRPRPPFPAVSGLWGKPTVINNVETLANIPTIIREGWEWFASIGTEKSKGTKVFALAGKINNNGLVEIPMGTSLGEVIYDIGGGIPDGKKFKAAQTGGPSGGCIPAEYLNTPIDYESLTALGTIMGSGGLIIMDEDTCMVDLAKFFLDFVKDESCGKCTPCRIGTTRMLEILDRISKGQGKEEDLDLLVELGQQIKDTALCGLGQTAPNPVLSTIKYFRDEYLAHIREHRCPASVCAALFNSPCQNTCPANVDVPVYIDLIRQRRFAEAYEVIRRENPFPVVCGRVCNHPCEGKCNRAKIDQPLAIRELKRFAADYAMKLNGQRPRPEIKPPNGKKVAVIGSGPAGLTAAYYLALKGYSVTVFEALPVAGGMMAVGIPEYRLPKKTLQAEIDTILELGVDLRLGKALGRDFSLEDLQAQGYEAVFVAIGAHKDQKLGVPGEELEGVYAGATFLRQLNLGQAPEVKDKVVAVIGGGNVAMDAARSALRLGAKEVHIIYRRQKDDMPALREEIHEAEKEGVKITCQANPVAILGENGRVTAIKCSRMRMGEFDRSGRRRPVPIEGADFTLPVDVVIAAIGQAVDPESIPAGLEVSRAGTVVADEKTGATRLPGVFAGGDCVAGPDTVIGAIAAGKRAAAAIDRYLGGDGVIVPEMEIKRQRTAPVIEEKTAREVAPSLDLAERLAGFAEVELGYDLEAAVAEASRCLRCDVRE</sequence>
<dbReference type="EC" id="1.12.1.3" evidence="7"/>
<dbReference type="PROSITE" id="PS00645">
    <property type="entry name" value="COMPLEX1_51K_2"/>
    <property type="match status" value="1"/>
</dbReference>
<organism evidence="7 8">
    <name type="scientific">Moorella mulderi DSM 14980</name>
    <dbReference type="NCBI Taxonomy" id="1122241"/>
    <lineage>
        <taxon>Bacteria</taxon>
        <taxon>Bacillati</taxon>
        <taxon>Bacillota</taxon>
        <taxon>Clostridia</taxon>
        <taxon>Neomoorellales</taxon>
        <taxon>Neomoorellaceae</taxon>
        <taxon>Neomoorella</taxon>
    </lineage>
</organism>
<dbReference type="InterPro" id="IPR028261">
    <property type="entry name" value="DPD_II"/>
</dbReference>
<evidence type="ECO:0000256" key="5">
    <source>
        <dbReference type="ARBA" id="ARBA00023014"/>
    </source>
</evidence>
<dbReference type="Pfam" id="PF07992">
    <property type="entry name" value="Pyr_redox_2"/>
    <property type="match status" value="1"/>
</dbReference>
<dbReference type="GO" id="GO:0008137">
    <property type="term" value="F:NADH dehydrogenase (ubiquinone) activity"/>
    <property type="evidence" value="ECO:0007669"/>
    <property type="project" value="InterPro"/>
</dbReference>
<dbReference type="GO" id="GO:0046872">
    <property type="term" value="F:metal ion binding"/>
    <property type="evidence" value="ECO:0007669"/>
    <property type="project" value="UniProtKB-KW"/>
</dbReference>
<keyword evidence="2" id="KW-0004">4Fe-4S</keyword>
<dbReference type="Gene3D" id="6.10.250.1450">
    <property type="match status" value="1"/>
</dbReference>
<evidence type="ECO:0000256" key="4">
    <source>
        <dbReference type="ARBA" id="ARBA00023004"/>
    </source>
</evidence>
<dbReference type="GO" id="GO:0051539">
    <property type="term" value="F:4 iron, 4 sulfur cluster binding"/>
    <property type="evidence" value="ECO:0007669"/>
    <property type="project" value="UniProtKB-KW"/>
</dbReference>
<dbReference type="OrthoDB" id="9761899at2"/>
<evidence type="ECO:0000256" key="3">
    <source>
        <dbReference type="ARBA" id="ARBA00022723"/>
    </source>
</evidence>
<dbReference type="SUPFAM" id="SSF140490">
    <property type="entry name" value="Nqo1C-terminal domain-like"/>
    <property type="match status" value="1"/>
</dbReference>
<dbReference type="FunFam" id="3.40.50.11540:FF:000001">
    <property type="entry name" value="NADH dehydrogenase [ubiquinone] flavoprotein 1, mitochondrial"/>
    <property type="match status" value="1"/>
</dbReference>
<dbReference type="InterPro" id="IPR023753">
    <property type="entry name" value="FAD/NAD-binding_dom"/>
</dbReference>
<dbReference type="SUPFAM" id="SSF142019">
    <property type="entry name" value="Nqo1 FMN-binding domain-like"/>
    <property type="match status" value="1"/>
</dbReference>
<evidence type="ECO:0000313" key="7">
    <source>
        <dbReference type="EMBL" id="KYH32311.1"/>
    </source>
</evidence>
<dbReference type="PANTHER" id="PTHR43578">
    <property type="entry name" value="NADH-QUINONE OXIDOREDUCTASE SUBUNIT F"/>
    <property type="match status" value="1"/>
</dbReference>
<evidence type="ECO:0000256" key="2">
    <source>
        <dbReference type="ARBA" id="ARBA00022485"/>
    </source>
</evidence>
<accession>A0A151AXE9</accession>
<dbReference type="InterPro" id="IPR001949">
    <property type="entry name" value="NADH-UbQ_OxRdtase_51kDa_CS"/>
</dbReference>
<protein>
    <submittedName>
        <fullName evidence="7">NADP-reducing hydrogenase subunit HndC</fullName>
        <ecNumber evidence="7">1.12.1.3</ecNumber>
    </submittedName>
</protein>
<dbReference type="NCBIfam" id="NF009410">
    <property type="entry name" value="PRK12771.1"/>
    <property type="match status" value="1"/>
</dbReference>
<keyword evidence="5" id="KW-0411">Iron-sulfur</keyword>
<dbReference type="Gene3D" id="3.10.20.600">
    <property type="match status" value="1"/>
</dbReference>
<evidence type="ECO:0000256" key="1">
    <source>
        <dbReference type="ARBA" id="ARBA00007523"/>
    </source>
</evidence>
<dbReference type="SUPFAM" id="SSF52833">
    <property type="entry name" value="Thioredoxin-like"/>
    <property type="match status" value="1"/>
</dbReference>
<comment type="similarity">
    <text evidence="1">Belongs to the complex I 51 kDa subunit family.</text>
</comment>
<dbReference type="Pfam" id="PF14691">
    <property type="entry name" value="Fer4_20"/>
    <property type="match status" value="1"/>
</dbReference>
<dbReference type="EMBL" id="LTBC01000004">
    <property type="protein sequence ID" value="KYH32311.1"/>
    <property type="molecule type" value="Genomic_DNA"/>
</dbReference>
<reference evidence="7 8" key="1">
    <citation type="submission" date="2016-02" db="EMBL/GenBank/DDBJ databases">
        <title>Genome sequence of Moorella mulderi DSM 14980.</title>
        <authorList>
            <person name="Poehlein A."/>
            <person name="Daniel R."/>
        </authorList>
    </citation>
    <scope>NUCLEOTIDE SEQUENCE [LARGE SCALE GENOMIC DNA]</scope>
    <source>
        <strain evidence="7 8">DSM 14980</strain>
    </source>
</reference>
<dbReference type="SMART" id="SM00928">
    <property type="entry name" value="NADH_4Fe-4S"/>
    <property type="match status" value="1"/>
</dbReference>
<dbReference type="InterPro" id="IPR037225">
    <property type="entry name" value="Nuo51_FMN-bd_sf"/>
</dbReference>
<dbReference type="Pfam" id="PF10589">
    <property type="entry name" value="NADH_4Fe-4S"/>
    <property type="match status" value="1"/>
</dbReference>
<dbReference type="PROSITE" id="PS51257">
    <property type="entry name" value="PROKAR_LIPOPROTEIN"/>
    <property type="match status" value="1"/>
</dbReference>
<evidence type="ECO:0000313" key="8">
    <source>
        <dbReference type="Proteomes" id="UP000075670"/>
    </source>
</evidence>
<dbReference type="PANTHER" id="PTHR43578:SF3">
    <property type="entry name" value="NADH-QUINONE OXIDOREDUCTASE SUBUNIT F"/>
    <property type="match status" value="1"/>
</dbReference>
<dbReference type="FunFam" id="1.20.1440.230:FF:000001">
    <property type="entry name" value="Mitochondrial NADH dehydrogenase flavoprotein 1"/>
    <property type="match status" value="1"/>
</dbReference>
<keyword evidence="7" id="KW-0560">Oxidoreductase</keyword>
<dbReference type="Proteomes" id="UP000075670">
    <property type="component" value="Unassembled WGS sequence"/>
</dbReference>
<dbReference type="InterPro" id="IPR036188">
    <property type="entry name" value="FAD/NAD-bd_sf"/>
</dbReference>
<dbReference type="InterPro" id="IPR011538">
    <property type="entry name" value="Nuo51_FMN-bd"/>
</dbReference>
<evidence type="ECO:0000259" key="6">
    <source>
        <dbReference type="SMART" id="SM00928"/>
    </source>
</evidence>
<dbReference type="InterPro" id="IPR037207">
    <property type="entry name" value="Nuop51_4Fe4S-bd_sf"/>
</dbReference>
<dbReference type="Gene3D" id="3.50.50.60">
    <property type="entry name" value="FAD/NAD(P)-binding domain"/>
    <property type="match status" value="2"/>
</dbReference>
<dbReference type="GO" id="GO:0050583">
    <property type="term" value="F:hydrogen dehydrogenase (NADP+) activity"/>
    <property type="evidence" value="ECO:0007669"/>
    <property type="project" value="UniProtKB-EC"/>
</dbReference>
<comment type="caution">
    <text evidence="7">The sequence shown here is derived from an EMBL/GenBank/DDBJ whole genome shotgun (WGS) entry which is preliminary data.</text>
</comment>
<dbReference type="Gene3D" id="3.40.30.10">
    <property type="entry name" value="Glutaredoxin"/>
    <property type="match status" value="1"/>
</dbReference>
<feature type="domain" description="NADH-ubiquinone oxidoreductase 51kDa subunit iron-sulphur binding" evidence="6">
    <location>
        <begin position="440"/>
        <end position="485"/>
    </location>
</feature>
<name>A0A151AXE9_9FIRM</name>
<keyword evidence="3" id="KW-0479">Metal-binding</keyword>
<dbReference type="AlphaFoldDB" id="A0A151AXE9"/>
<dbReference type="InterPro" id="IPR036249">
    <property type="entry name" value="Thioredoxin-like_sf"/>
</dbReference>
<proteinExistence type="inferred from homology"/>
<dbReference type="Gene3D" id="3.40.50.11540">
    <property type="entry name" value="NADH-ubiquinone oxidoreductase 51kDa subunit"/>
    <property type="match status" value="1"/>
</dbReference>
<dbReference type="SUPFAM" id="SSF142984">
    <property type="entry name" value="Nqo1 middle domain-like"/>
    <property type="match status" value="1"/>
</dbReference>